<gene>
    <name evidence="1" type="ORF">PAXRUDRAFT_487259</name>
</gene>
<reference evidence="1 2" key="1">
    <citation type="submission" date="2014-04" db="EMBL/GenBank/DDBJ databases">
        <authorList>
            <consortium name="DOE Joint Genome Institute"/>
            <person name="Kuo A."/>
            <person name="Kohler A."/>
            <person name="Jargeat P."/>
            <person name="Nagy L.G."/>
            <person name="Floudas D."/>
            <person name="Copeland A."/>
            <person name="Barry K.W."/>
            <person name="Cichocki N."/>
            <person name="Veneault-Fourrey C."/>
            <person name="LaButti K."/>
            <person name="Lindquist E.A."/>
            <person name="Lipzen A."/>
            <person name="Lundell T."/>
            <person name="Morin E."/>
            <person name="Murat C."/>
            <person name="Sun H."/>
            <person name="Tunlid A."/>
            <person name="Henrissat B."/>
            <person name="Grigoriev I.V."/>
            <person name="Hibbett D.S."/>
            <person name="Martin F."/>
            <person name="Nordberg H.P."/>
            <person name="Cantor M.N."/>
            <person name="Hua S.X."/>
        </authorList>
    </citation>
    <scope>NUCLEOTIDE SEQUENCE [LARGE SCALE GENOMIC DNA]</scope>
    <source>
        <strain evidence="1 2">Ve08.2h10</strain>
    </source>
</reference>
<accession>A0A0D0D9W2</accession>
<dbReference type="AlphaFoldDB" id="A0A0D0D9W2"/>
<organism evidence="1 2">
    <name type="scientific">Paxillus rubicundulus Ve08.2h10</name>
    <dbReference type="NCBI Taxonomy" id="930991"/>
    <lineage>
        <taxon>Eukaryota</taxon>
        <taxon>Fungi</taxon>
        <taxon>Dikarya</taxon>
        <taxon>Basidiomycota</taxon>
        <taxon>Agaricomycotina</taxon>
        <taxon>Agaricomycetes</taxon>
        <taxon>Agaricomycetidae</taxon>
        <taxon>Boletales</taxon>
        <taxon>Paxilineae</taxon>
        <taxon>Paxillaceae</taxon>
        <taxon>Paxillus</taxon>
    </lineage>
</organism>
<dbReference type="InParanoid" id="A0A0D0D9W2"/>
<name>A0A0D0D9W2_9AGAM</name>
<dbReference type="HOGENOM" id="CLU_1938834_0_0_1"/>
<reference evidence="2" key="2">
    <citation type="submission" date="2015-01" db="EMBL/GenBank/DDBJ databases">
        <title>Evolutionary Origins and Diversification of the Mycorrhizal Mutualists.</title>
        <authorList>
            <consortium name="DOE Joint Genome Institute"/>
            <consortium name="Mycorrhizal Genomics Consortium"/>
            <person name="Kohler A."/>
            <person name="Kuo A."/>
            <person name="Nagy L.G."/>
            <person name="Floudas D."/>
            <person name="Copeland A."/>
            <person name="Barry K.W."/>
            <person name="Cichocki N."/>
            <person name="Veneault-Fourrey C."/>
            <person name="LaButti K."/>
            <person name="Lindquist E.A."/>
            <person name="Lipzen A."/>
            <person name="Lundell T."/>
            <person name="Morin E."/>
            <person name="Murat C."/>
            <person name="Riley R."/>
            <person name="Ohm R."/>
            <person name="Sun H."/>
            <person name="Tunlid A."/>
            <person name="Henrissat B."/>
            <person name="Grigoriev I.V."/>
            <person name="Hibbett D.S."/>
            <person name="Martin F."/>
        </authorList>
    </citation>
    <scope>NUCLEOTIDE SEQUENCE [LARGE SCALE GENOMIC DNA]</scope>
    <source>
        <strain evidence="2">Ve08.2h10</strain>
    </source>
</reference>
<evidence type="ECO:0000313" key="2">
    <source>
        <dbReference type="Proteomes" id="UP000054538"/>
    </source>
</evidence>
<sequence length="130" mass="15193">MTYAATRHVGLFLPFSWTTAETWLIFYFCDMLGYQATSWTFCIRPSIPPRVLCRPIGQRYTARRLWIIVDGTTGILLTHQTGKLVLCSVWSVFESPRRSALPHWKILQKEIRHCRLWIIANEATGLWSTY</sequence>
<protein>
    <submittedName>
        <fullName evidence="1">Uncharacterized protein</fullName>
    </submittedName>
</protein>
<dbReference type="Proteomes" id="UP000054538">
    <property type="component" value="Unassembled WGS sequence"/>
</dbReference>
<proteinExistence type="predicted"/>
<dbReference type="EMBL" id="KN825146">
    <property type="protein sequence ID" value="KIK93887.1"/>
    <property type="molecule type" value="Genomic_DNA"/>
</dbReference>
<keyword evidence="2" id="KW-1185">Reference proteome</keyword>
<evidence type="ECO:0000313" key="1">
    <source>
        <dbReference type="EMBL" id="KIK93887.1"/>
    </source>
</evidence>